<name>A0AAV0LC60_9ROSI</name>
<gene>
    <name evidence="1" type="ORF">LITE_LOCUS23143</name>
</gene>
<organism evidence="1 2">
    <name type="scientific">Linum tenue</name>
    <dbReference type="NCBI Taxonomy" id="586396"/>
    <lineage>
        <taxon>Eukaryota</taxon>
        <taxon>Viridiplantae</taxon>
        <taxon>Streptophyta</taxon>
        <taxon>Embryophyta</taxon>
        <taxon>Tracheophyta</taxon>
        <taxon>Spermatophyta</taxon>
        <taxon>Magnoliopsida</taxon>
        <taxon>eudicotyledons</taxon>
        <taxon>Gunneridae</taxon>
        <taxon>Pentapetalae</taxon>
        <taxon>rosids</taxon>
        <taxon>fabids</taxon>
        <taxon>Malpighiales</taxon>
        <taxon>Linaceae</taxon>
        <taxon>Linum</taxon>
    </lineage>
</organism>
<protein>
    <submittedName>
        <fullName evidence="1">Uncharacterized protein</fullName>
    </submittedName>
</protein>
<dbReference type="Proteomes" id="UP001154282">
    <property type="component" value="Unassembled WGS sequence"/>
</dbReference>
<reference evidence="1" key="1">
    <citation type="submission" date="2022-08" db="EMBL/GenBank/DDBJ databases">
        <authorList>
            <person name="Gutierrez-Valencia J."/>
        </authorList>
    </citation>
    <scope>NUCLEOTIDE SEQUENCE</scope>
</reference>
<comment type="caution">
    <text evidence="1">The sequence shown here is derived from an EMBL/GenBank/DDBJ whole genome shotgun (WGS) entry which is preliminary data.</text>
</comment>
<evidence type="ECO:0000313" key="1">
    <source>
        <dbReference type="EMBL" id="CAI0431740.1"/>
    </source>
</evidence>
<dbReference type="AlphaFoldDB" id="A0AAV0LC60"/>
<sequence>MNIKEVDKLAKYWGLPTMIGKEILIQIIPQAQDTYALSEIRVQLHMFSPNILEMFD</sequence>
<keyword evidence="2" id="KW-1185">Reference proteome</keyword>
<feature type="non-terminal residue" evidence="1">
    <location>
        <position position="56"/>
    </location>
</feature>
<dbReference type="EMBL" id="CAMGYJ010000006">
    <property type="protein sequence ID" value="CAI0431740.1"/>
    <property type="molecule type" value="Genomic_DNA"/>
</dbReference>
<accession>A0AAV0LC60</accession>
<proteinExistence type="predicted"/>
<evidence type="ECO:0000313" key="2">
    <source>
        <dbReference type="Proteomes" id="UP001154282"/>
    </source>
</evidence>